<comment type="caution">
    <text evidence="2">The sequence shown here is derived from an EMBL/GenBank/DDBJ whole genome shotgun (WGS) entry which is preliminary data.</text>
</comment>
<evidence type="ECO:0000313" key="2">
    <source>
        <dbReference type="EMBL" id="KXB65578.1"/>
    </source>
</evidence>
<accession>A0A134AD31</accession>
<gene>
    <name evidence="2" type="ORF">HMPREF1863_01304</name>
</gene>
<dbReference type="Proteomes" id="UP000070442">
    <property type="component" value="Unassembled WGS sequence"/>
</dbReference>
<name>A0A134AD31_9FIRM</name>
<feature type="chain" id="PRO_5007461615" evidence="1">
    <location>
        <begin position="33"/>
        <end position="153"/>
    </location>
</feature>
<dbReference type="EMBL" id="LSDG01000040">
    <property type="protein sequence ID" value="KXB65578.1"/>
    <property type="molecule type" value="Genomic_DNA"/>
</dbReference>
<reference evidence="3" key="1">
    <citation type="submission" date="2016-01" db="EMBL/GenBank/DDBJ databases">
        <authorList>
            <person name="Mitreva M."/>
            <person name="Pepin K.H."/>
            <person name="Mihindukulasuriya K.A."/>
            <person name="Fulton R."/>
            <person name="Fronick C."/>
            <person name="O'Laughlin M."/>
            <person name="Miner T."/>
            <person name="Herter B."/>
            <person name="Rosa B.A."/>
            <person name="Cordes M."/>
            <person name="Tomlinson C."/>
            <person name="Wollam A."/>
            <person name="Palsikar V.B."/>
            <person name="Mardis E.R."/>
            <person name="Wilson R.K."/>
        </authorList>
    </citation>
    <scope>NUCLEOTIDE SEQUENCE [LARGE SCALE GENOMIC DNA]</scope>
    <source>
        <strain evidence="3">DNF00729</strain>
    </source>
</reference>
<sequence length="153" mass="15959">MRKDETVRSKWKKCGPALALALVVGAALPAFANNGDPLVSLSYLNKRLEQIESKLNGAAPAQGGAANLEVVNLQSGDVLIVAQGTEMIPRTGSLTAIAGASGGLSDITEGANLDQDKKAPLDHLLIAPRSDGRGLKARTDAIVMVRGSYRVDK</sequence>
<keyword evidence="3" id="KW-1185">Reference proteome</keyword>
<evidence type="ECO:0000313" key="3">
    <source>
        <dbReference type="Proteomes" id="UP000070442"/>
    </source>
</evidence>
<dbReference type="STRING" id="755172.HMPREF1863_01304"/>
<keyword evidence="1" id="KW-0732">Signal</keyword>
<dbReference type="PATRIC" id="fig|755172.3.peg.1267"/>
<proteinExistence type="predicted"/>
<organism evidence="2 3">
    <name type="scientific">Aedoeadaptatus coxii</name>
    <dbReference type="NCBI Taxonomy" id="755172"/>
    <lineage>
        <taxon>Bacteria</taxon>
        <taxon>Bacillati</taxon>
        <taxon>Bacillota</taxon>
        <taxon>Tissierellia</taxon>
        <taxon>Tissierellales</taxon>
        <taxon>Peptoniphilaceae</taxon>
        <taxon>Aedoeadaptatus</taxon>
    </lineage>
</organism>
<evidence type="ECO:0000256" key="1">
    <source>
        <dbReference type="SAM" id="SignalP"/>
    </source>
</evidence>
<dbReference type="AlphaFoldDB" id="A0A134AD31"/>
<protein>
    <submittedName>
        <fullName evidence="2">Uncharacterized protein</fullName>
    </submittedName>
</protein>
<feature type="signal peptide" evidence="1">
    <location>
        <begin position="1"/>
        <end position="32"/>
    </location>
</feature>